<reference evidence="14 15" key="1">
    <citation type="submission" date="2014-06" db="EMBL/GenBank/DDBJ databases">
        <authorList>
            <consortium name="DOE Joint Genome Institute"/>
            <person name="Kuo A."/>
            <person name="Kohler A."/>
            <person name="Nagy L.G."/>
            <person name="Floudas D."/>
            <person name="Copeland A."/>
            <person name="Barry K.W."/>
            <person name="Cichocki N."/>
            <person name="Veneault-Fourrey C."/>
            <person name="LaButti K."/>
            <person name="Lindquist E.A."/>
            <person name="Lipzen A."/>
            <person name="Lundell T."/>
            <person name="Morin E."/>
            <person name="Murat C."/>
            <person name="Sun H."/>
            <person name="Tunlid A."/>
            <person name="Henrissat B."/>
            <person name="Grigoriev I.V."/>
            <person name="Hibbett D.S."/>
            <person name="Martin F."/>
            <person name="Nordberg H.P."/>
            <person name="Cantor M.N."/>
            <person name="Hua S.X."/>
        </authorList>
    </citation>
    <scope>NUCLEOTIDE SEQUENCE [LARGE SCALE GENOMIC DNA]</scope>
    <source>
        <strain evidence="14 15">ATCC 200175</strain>
    </source>
</reference>
<keyword evidence="8 12" id="KW-0482">Metalloprotease</keyword>
<feature type="binding site" evidence="11">
    <location>
        <position position="168"/>
    </location>
    <ligand>
        <name>Zn(2+)</name>
        <dbReference type="ChEBI" id="CHEBI:29105"/>
        <note>catalytic</note>
    </ligand>
</feature>
<keyword evidence="3 12" id="KW-0964">Secreted</keyword>
<keyword evidence="5 11" id="KW-0479">Metal-binding</keyword>
<dbReference type="Gene3D" id="3.10.170.10">
    <property type="match status" value="1"/>
</dbReference>
<organism evidence="14 15">
    <name type="scientific">Paxillus involutus ATCC 200175</name>
    <dbReference type="NCBI Taxonomy" id="664439"/>
    <lineage>
        <taxon>Eukaryota</taxon>
        <taxon>Fungi</taxon>
        <taxon>Dikarya</taxon>
        <taxon>Basidiomycota</taxon>
        <taxon>Agaricomycotina</taxon>
        <taxon>Agaricomycetes</taxon>
        <taxon>Agaricomycetidae</taxon>
        <taxon>Boletales</taxon>
        <taxon>Paxilineae</taxon>
        <taxon>Paxillaceae</taxon>
        <taxon>Paxillus</taxon>
    </lineage>
</organism>
<dbReference type="GO" id="GO:0006508">
    <property type="term" value="P:proteolysis"/>
    <property type="evidence" value="ECO:0007669"/>
    <property type="project" value="UniProtKB-KW"/>
</dbReference>
<reference evidence="15" key="2">
    <citation type="submission" date="2015-01" db="EMBL/GenBank/DDBJ databases">
        <title>Evolutionary Origins and Diversification of the Mycorrhizal Mutualists.</title>
        <authorList>
            <consortium name="DOE Joint Genome Institute"/>
            <consortium name="Mycorrhizal Genomics Consortium"/>
            <person name="Kohler A."/>
            <person name="Kuo A."/>
            <person name="Nagy L.G."/>
            <person name="Floudas D."/>
            <person name="Copeland A."/>
            <person name="Barry K.W."/>
            <person name="Cichocki N."/>
            <person name="Veneault-Fourrey C."/>
            <person name="LaButti K."/>
            <person name="Lindquist E.A."/>
            <person name="Lipzen A."/>
            <person name="Lundell T."/>
            <person name="Morin E."/>
            <person name="Murat C."/>
            <person name="Riley R."/>
            <person name="Ohm R."/>
            <person name="Sun H."/>
            <person name="Tunlid A."/>
            <person name="Henrissat B."/>
            <person name="Grigoriev I.V."/>
            <person name="Hibbett D.S."/>
            <person name="Martin F."/>
        </authorList>
    </citation>
    <scope>NUCLEOTIDE SEQUENCE [LARGE SCALE GENOMIC DNA]</scope>
    <source>
        <strain evidence="15">ATCC 200175</strain>
    </source>
</reference>
<dbReference type="PANTHER" id="PTHR33478:SF1">
    <property type="entry name" value="EXTRACELLULAR METALLOPROTEINASE MEP"/>
    <property type="match status" value="1"/>
</dbReference>
<evidence type="ECO:0000313" key="14">
    <source>
        <dbReference type="EMBL" id="KIJ11557.1"/>
    </source>
</evidence>
<keyword evidence="4 12" id="KW-0645">Protease</keyword>
<keyword evidence="6 12" id="KW-0378">Hydrolase</keyword>
<dbReference type="GO" id="GO:0004222">
    <property type="term" value="F:metalloendopeptidase activity"/>
    <property type="evidence" value="ECO:0007669"/>
    <property type="project" value="InterPro"/>
</dbReference>
<name>A0A0C9TUX8_PAXIN</name>
<evidence type="ECO:0000256" key="8">
    <source>
        <dbReference type="ARBA" id="ARBA00023049"/>
    </source>
</evidence>
<dbReference type="OrthoDB" id="3227768at2759"/>
<dbReference type="Proteomes" id="UP000053647">
    <property type="component" value="Unassembled WGS sequence"/>
</dbReference>
<dbReference type="PRINTS" id="PR00999">
    <property type="entry name" value="FUNGALYSIN"/>
</dbReference>
<gene>
    <name evidence="14" type="ORF">PAXINDRAFT_15555</name>
</gene>
<evidence type="ECO:0000256" key="13">
    <source>
        <dbReference type="SAM" id="MobiDB-lite"/>
    </source>
</evidence>
<evidence type="ECO:0000256" key="6">
    <source>
        <dbReference type="ARBA" id="ARBA00022801"/>
    </source>
</evidence>
<evidence type="ECO:0000256" key="10">
    <source>
        <dbReference type="PIRSR" id="PIRSR601842-1"/>
    </source>
</evidence>
<evidence type="ECO:0000256" key="7">
    <source>
        <dbReference type="ARBA" id="ARBA00022833"/>
    </source>
</evidence>
<evidence type="ECO:0000256" key="2">
    <source>
        <dbReference type="ARBA" id="ARBA00006006"/>
    </source>
</evidence>
<keyword evidence="9 12" id="KW-0865">Zymogen</keyword>
<comment type="similarity">
    <text evidence="2 12">Belongs to the peptidase M36 family.</text>
</comment>
<evidence type="ECO:0000256" key="4">
    <source>
        <dbReference type="ARBA" id="ARBA00022670"/>
    </source>
</evidence>
<comment type="subcellular location">
    <subcellularLocation>
        <location evidence="1 12">Secreted</location>
    </subcellularLocation>
</comment>
<feature type="binding site" evidence="11">
    <location>
        <position position="142"/>
    </location>
    <ligand>
        <name>Zn(2+)</name>
        <dbReference type="ChEBI" id="CHEBI:29105"/>
        <note>catalytic</note>
    </ligand>
</feature>
<dbReference type="GO" id="GO:0005615">
    <property type="term" value="C:extracellular space"/>
    <property type="evidence" value="ECO:0007669"/>
    <property type="project" value="InterPro"/>
</dbReference>
<feature type="region of interest" description="Disordered" evidence="13">
    <location>
        <begin position="266"/>
        <end position="285"/>
    </location>
</feature>
<evidence type="ECO:0000256" key="9">
    <source>
        <dbReference type="ARBA" id="ARBA00023145"/>
    </source>
</evidence>
<dbReference type="GO" id="GO:0008270">
    <property type="term" value="F:zinc ion binding"/>
    <property type="evidence" value="ECO:0007669"/>
    <property type="project" value="InterPro"/>
</dbReference>
<dbReference type="Pfam" id="PF02128">
    <property type="entry name" value="Peptidase_M36"/>
    <property type="match status" value="1"/>
</dbReference>
<dbReference type="EMBL" id="KN819377">
    <property type="protein sequence ID" value="KIJ11557.1"/>
    <property type="molecule type" value="Genomic_DNA"/>
</dbReference>
<dbReference type="Gene3D" id="1.10.390.10">
    <property type="entry name" value="Neutral Protease Domain 2"/>
    <property type="match status" value="1"/>
</dbReference>
<keyword evidence="15" id="KW-1185">Reference proteome</keyword>
<dbReference type="InterPro" id="IPR001842">
    <property type="entry name" value="Peptidase_M36"/>
</dbReference>
<dbReference type="MEROPS" id="M36.001"/>
<feature type="binding site" evidence="11">
    <location>
        <position position="138"/>
    </location>
    <ligand>
        <name>Zn(2+)</name>
        <dbReference type="ChEBI" id="CHEBI:29105"/>
        <note>catalytic</note>
    </ligand>
</feature>
<comment type="cofactor">
    <cofactor evidence="11">
        <name>Zn(2+)</name>
        <dbReference type="ChEBI" id="CHEBI:29105"/>
    </cofactor>
    <text evidence="11">Binds 1 zinc ion per subunit.</text>
</comment>
<dbReference type="InterPro" id="IPR050371">
    <property type="entry name" value="Fungal_virulence_M36"/>
</dbReference>
<evidence type="ECO:0000256" key="1">
    <source>
        <dbReference type="ARBA" id="ARBA00004613"/>
    </source>
</evidence>
<evidence type="ECO:0000256" key="3">
    <source>
        <dbReference type="ARBA" id="ARBA00022525"/>
    </source>
</evidence>
<feature type="active site" evidence="10">
    <location>
        <position position="139"/>
    </location>
</feature>
<evidence type="ECO:0000256" key="12">
    <source>
        <dbReference type="RuleBase" id="RU364017"/>
    </source>
</evidence>
<dbReference type="SUPFAM" id="SSF55486">
    <property type="entry name" value="Metalloproteases ('zincins'), catalytic domain"/>
    <property type="match status" value="1"/>
</dbReference>
<evidence type="ECO:0000256" key="5">
    <source>
        <dbReference type="ARBA" id="ARBA00022723"/>
    </source>
</evidence>
<dbReference type="HOGENOM" id="CLU_094822_0_0_1"/>
<dbReference type="InterPro" id="IPR027268">
    <property type="entry name" value="Peptidase_M4/M1_CTD_sf"/>
</dbReference>
<evidence type="ECO:0000313" key="15">
    <source>
        <dbReference type="Proteomes" id="UP000053647"/>
    </source>
</evidence>
<dbReference type="PANTHER" id="PTHR33478">
    <property type="entry name" value="EXTRACELLULAR METALLOPROTEINASE MEP"/>
    <property type="match status" value="1"/>
</dbReference>
<proteinExistence type="inferred from homology"/>
<sequence>MYNRRPEGSVEAPTDVILTPSVTYSYPYAPNPVDMEEDSMAEAQSHIDPTVTQLFYTSNMAHDLYGFTEVVGNFQQYNFGRGGAEGDTVIANTQDGSGFNNANFMMLPDRQNGRCRMYLWNTASPYPDGDMEAGIVIHELAHGVSTCLTGGPKNSGCLSWDESSGMGEGWGDFIATSVRSTSTYSNYAMGAWASNRKDRIRNYVYSLDTTINPSTYKTLDKPGYWGVHAIRDVWAEMLWVIQQRLIATYGFSETLLPLTPNADRSLTPNDFTDRRRSTRSPANPIFSFPSTAIHC</sequence>
<keyword evidence="7 11" id="KW-0862">Zinc</keyword>
<protein>
    <recommendedName>
        <fullName evidence="12">Extracellular metalloproteinase</fullName>
        <ecNumber evidence="12">3.4.24.-</ecNumber>
    </recommendedName>
    <alternativeName>
        <fullName evidence="12">Fungalysin</fullName>
    </alternativeName>
</protein>
<dbReference type="AlphaFoldDB" id="A0A0C9TUX8"/>
<dbReference type="EC" id="3.4.24.-" evidence="12"/>
<accession>A0A0C9TUX8</accession>
<evidence type="ECO:0000256" key="11">
    <source>
        <dbReference type="PIRSR" id="PIRSR601842-2"/>
    </source>
</evidence>